<feature type="transmembrane region" description="Helical" evidence="5">
    <location>
        <begin position="47"/>
        <end position="65"/>
    </location>
</feature>
<feature type="domain" description="Virulence factor membrane-bound polymerase C-terminal" evidence="7">
    <location>
        <begin position="390"/>
        <end position="547"/>
    </location>
</feature>
<sequence length="588" mass="65349">MQALQVPVPERRHAPNLSILMSMVCACAIPPLIAYNPVSTSSVFCQLLAIAGWGLVMISMGARPLRWSGEAMNWALLILALAPWASVVNAGFPVSLALSSSGILVLALLIYQLGHGLEVRAGASFSRAVWFEAVSWAFFVAAFFCSLVALIQVFLPALADGDLIARTSIPGRAIGNMRQPNHLALFLILGVSGGVYLADRGRFQFVFGRELFGLLQFGFVLGVALTASRAALACLLMLSAWGWIDKRLGRNTRWVLKTIPVALFLSWVLIAIWAQNSQVQFHAASRLNEGLGSPKRWLVLSDAWSLLKQHPWAGIGWGEFNFAWTMVENSSRVTPVFDHTHNLLMQLLLELGWPVGGLVLFLVFRTLFQLFKSSVNESTEDASLYRCALLMVGSALIFSMVEFPLWYAYFLFPMVFVLGMTASGARCVRLRDQAYAVIPTKYLGALALVISVTAYLDYLRIVVIRDESGLDIPIWENVVEAQQRSVLFPVYADRYAALMLSPGRDALVAARRAAHLICDEPLLMSWSRSLAAEGDLDRARYVAQRLREFKTPQVNDWFEVCNKPPGTAQVLPYQCQAPERRYDLHEMR</sequence>
<feature type="transmembrane region" description="Helical" evidence="5">
    <location>
        <begin position="254"/>
        <end position="274"/>
    </location>
</feature>
<comment type="caution">
    <text evidence="9">The sequence shown here is derived from an EMBL/GenBank/DDBJ whole genome shotgun (WGS) entry which is preliminary data.</text>
</comment>
<reference evidence="9 10" key="1">
    <citation type="submission" date="2018-01" db="EMBL/GenBank/DDBJ databases">
        <title>Draft genome sequence of Paucibacter aquatile CR182 isolated from freshwater of the Nakdong River.</title>
        <authorList>
            <person name="Choi A."/>
            <person name="Chung E.J."/>
        </authorList>
    </citation>
    <scope>NUCLEOTIDE SEQUENCE [LARGE SCALE GENOMIC DNA]</scope>
    <source>
        <strain evidence="9 10">CR182</strain>
    </source>
</reference>
<dbReference type="PANTHER" id="PTHR37422">
    <property type="entry name" value="TEICHURONIC ACID BIOSYNTHESIS PROTEIN TUAE"/>
    <property type="match status" value="1"/>
</dbReference>
<protein>
    <recommendedName>
        <fullName evidence="11">Polymerase</fullName>
    </recommendedName>
</protein>
<feature type="transmembrane region" description="Helical" evidence="5">
    <location>
        <begin position="218"/>
        <end position="242"/>
    </location>
</feature>
<dbReference type="Pfam" id="PF15864">
    <property type="entry name" value="PglL_A"/>
    <property type="match status" value="1"/>
</dbReference>
<accession>A0A2N8KZ66</accession>
<name>A0A2N8KZ66_9BURK</name>
<evidence type="ECO:0000256" key="5">
    <source>
        <dbReference type="SAM" id="Phobius"/>
    </source>
</evidence>
<organism evidence="9 10">
    <name type="scientific">Kinneretia aquatilis</name>
    <dbReference type="NCBI Taxonomy" id="2070761"/>
    <lineage>
        <taxon>Bacteria</taxon>
        <taxon>Pseudomonadati</taxon>
        <taxon>Pseudomonadota</taxon>
        <taxon>Betaproteobacteria</taxon>
        <taxon>Burkholderiales</taxon>
        <taxon>Sphaerotilaceae</taxon>
        <taxon>Roseateles</taxon>
    </lineage>
</organism>
<dbReference type="InterPro" id="IPR007016">
    <property type="entry name" value="O-antigen_ligase-rel_domated"/>
</dbReference>
<feature type="transmembrane region" description="Helical" evidence="5">
    <location>
        <begin position="180"/>
        <end position="198"/>
    </location>
</feature>
<evidence type="ECO:0000259" key="8">
    <source>
        <dbReference type="Pfam" id="PF15864"/>
    </source>
</evidence>
<feature type="transmembrane region" description="Helical" evidence="5">
    <location>
        <begin position="383"/>
        <end position="401"/>
    </location>
</feature>
<dbReference type="GO" id="GO:0016020">
    <property type="term" value="C:membrane"/>
    <property type="evidence" value="ECO:0007669"/>
    <property type="project" value="UniProtKB-SubCell"/>
</dbReference>
<dbReference type="Pfam" id="PF11846">
    <property type="entry name" value="Wzy_C_2"/>
    <property type="match status" value="1"/>
</dbReference>
<dbReference type="Proteomes" id="UP000235916">
    <property type="component" value="Unassembled WGS sequence"/>
</dbReference>
<evidence type="ECO:0000313" key="9">
    <source>
        <dbReference type="EMBL" id="PND38748.1"/>
    </source>
</evidence>
<dbReference type="InterPro" id="IPR031726">
    <property type="entry name" value="PglL_A"/>
</dbReference>
<dbReference type="InterPro" id="IPR021797">
    <property type="entry name" value="Wzy_C_2"/>
</dbReference>
<keyword evidence="4 5" id="KW-0472">Membrane</keyword>
<evidence type="ECO:0000259" key="6">
    <source>
        <dbReference type="Pfam" id="PF04932"/>
    </source>
</evidence>
<evidence type="ECO:0008006" key="11">
    <source>
        <dbReference type="Google" id="ProtNLM"/>
    </source>
</evidence>
<dbReference type="EMBL" id="POSP01000003">
    <property type="protein sequence ID" value="PND38748.1"/>
    <property type="molecule type" value="Genomic_DNA"/>
</dbReference>
<proteinExistence type="predicted"/>
<comment type="subcellular location">
    <subcellularLocation>
        <location evidence="1">Membrane</location>
        <topology evidence="1">Multi-pass membrane protein</topology>
    </subcellularLocation>
</comment>
<feature type="transmembrane region" description="Helical" evidence="5">
    <location>
        <begin position="440"/>
        <end position="458"/>
    </location>
</feature>
<dbReference type="Pfam" id="PF04932">
    <property type="entry name" value="Wzy_C"/>
    <property type="match status" value="1"/>
</dbReference>
<keyword evidence="3 5" id="KW-1133">Transmembrane helix</keyword>
<evidence type="ECO:0000313" key="10">
    <source>
        <dbReference type="Proteomes" id="UP000235916"/>
    </source>
</evidence>
<evidence type="ECO:0000259" key="7">
    <source>
        <dbReference type="Pfam" id="PF11846"/>
    </source>
</evidence>
<evidence type="ECO:0000256" key="2">
    <source>
        <dbReference type="ARBA" id="ARBA00022692"/>
    </source>
</evidence>
<feature type="domain" description="Protein glycosylation ligase" evidence="8">
    <location>
        <begin position="173"/>
        <end position="197"/>
    </location>
</feature>
<evidence type="ECO:0000256" key="1">
    <source>
        <dbReference type="ARBA" id="ARBA00004141"/>
    </source>
</evidence>
<feature type="transmembrane region" description="Helical" evidence="5">
    <location>
        <begin position="17"/>
        <end position="35"/>
    </location>
</feature>
<feature type="transmembrane region" description="Helical" evidence="5">
    <location>
        <begin position="134"/>
        <end position="159"/>
    </location>
</feature>
<dbReference type="AlphaFoldDB" id="A0A2N8KZ66"/>
<feature type="transmembrane region" description="Helical" evidence="5">
    <location>
        <begin position="71"/>
        <end position="89"/>
    </location>
</feature>
<evidence type="ECO:0000256" key="3">
    <source>
        <dbReference type="ARBA" id="ARBA00022989"/>
    </source>
</evidence>
<keyword evidence="10" id="KW-1185">Reference proteome</keyword>
<feature type="transmembrane region" description="Helical" evidence="5">
    <location>
        <begin position="407"/>
        <end position="428"/>
    </location>
</feature>
<dbReference type="OrthoDB" id="4448at2"/>
<feature type="transmembrane region" description="Helical" evidence="5">
    <location>
        <begin position="351"/>
        <end position="371"/>
    </location>
</feature>
<keyword evidence="2 5" id="KW-0812">Transmembrane</keyword>
<dbReference type="PANTHER" id="PTHR37422:SF23">
    <property type="entry name" value="TEICHURONIC ACID BIOSYNTHESIS PROTEIN TUAE"/>
    <property type="match status" value="1"/>
</dbReference>
<dbReference type="InterPro" id="IPR051533">
    <property type="entry name" value="WaaL-like"/>
</dbReference>
<feature type="domain" description="O-antigen ligase-related" evidence="6">
    <location>
        <begin position="219"/>
        <end position="358"/>
    </location>
</feature>
<evidence type="ECO:0000256" key="4">
    <source>
        <dbReference type="ARBA" id="ARBA00023136"/>
    </source>
</evidence>
<gene>
    <name evidence="9" type="ORF">C1O66_15275</name>
</gene>